<feature type="transmembrane region" description="Helical" evidence="1">
    <location>
        <begin position="117"/>
        <end position="136"/>
    </location>
</feature>
<dbReference type="InterPro" id="IPR026841">
    <property type="entry name" value="Aur1/Ipt1"/>
</dbReference>
<protein>
    <submittedName>
        <fullName evidence="3">Phosphatase PAP2 family protein</fullName>
    </submittedName>
</protein>
<name>A0AB39XN61_9BRAD</name>
<dbReference type="GO" id="GO:0016020">
    <property type="term" value="C:membrane"/>
    <property type="evidence" value="ECO:0007669"/>
    <property type="project" value="UniProtKB-SubCell"/>
</dbReference>
<feature type="domain" description="Inositolphosphotransferase Aur1/Ipt1" evidence="2">
    <location>
        <begin position="4"/>
        <end position="133"/>
    </location>
</feature>
<reference evidence="3" key="1">
    <citation type="submission" date="2024-08" db="EMBL/GenBank/DDBJ databases">
        <authorList>
            <person name="Chaddad Z."/>
            <person name="Lamrabet M."/>
            <person name="Bouhnik O."/>
            <person name="Alami S."/>
            <person name="Wipf D."/>
            <person name="Courty P.E."/>
            <person name="Missbah El Idrissi M."/>
        </authorList>
    </citation>
    <scope>NUCLEOTIDE SEQUENCE</scope>
    <source>
        <strain evidence="3">LLZ17</strain>
    </source>
</reference>
<evidence type="ECO:0000259" key="2">
    <source>
        <dbReference type="Pfam" id="PF14378"/>
    </source>
</evidence>
<evidence type="ECO:0000256" key="1">
    <source>
        <dbReference type="SAM" id="Phobius"/>
    </source>
</evidence>
<feature type="transmembrane region" description="Helical" evidence="1">
    <location>
        <begin position="65"/>
        <end position="87"/>
    </location>
</feature>
<dbReference type="RefSeq" id="WP_369724067.1">
    <property type="nucleotide sequence ID" value="NZ_CP165734.1"/>
</dbReference>
<dbReference type="AlphaFoldDB" id="A0AB39XN61"/>
<keyword evidence="1" id="KW-0812">Transmembrane</keyword>
<dbReference type="InterPro" id="IPR036938">
    <property type="entry name" value="PAP2/HPO_sf"/>
</dbReference>
<proteinExistence type="predicted"/>
<dbReference type="Pfam" id="PF14378">
    <property type="entry name" value="PAP2_3"/>
    <property type="match status" value="1"/>
</dbReference>
<organism evidence="3">
    <name type="scientific">Bradyrhizobium sp. LLZ17</name>
    <dbReference type="NCBI Taxonomy" id="3239388"/>
    <lineage>
        <taxon>Bacteria</taxon>
        <taxon>Pseudomonadati</taxon>
        <taxon>Pseudomonadota</taxon>
        <taxon>Alphaproteobacteria</taxon>
        <taxon>Hyphomicrobiales</taxon>
        <taxon>Nitrobacteraceae</taxon>
        <taxon>Bradyrhizobium</taxon>
    </lineage>
</organism>
<accession>A0AB39XN61</accession>
<keyword evidence="1" id="KW-1133">Transmembrane helix</keyword>
<gene>
    <name evidence="3" type="ORF">AB8Z38_08035</name>
</gene>
<evidence type="ECO:0000313" key="3">
    <source>
        <dbReference type="EMBL" id="XDV59340.1"/>
    </source>
</evidence>
<keyword evidence="1" id="KW-0472">Membrane</keyword>
<dbReference type="EMBL" id="CP165734">
    <property type="protein sequence ID" value="XDV59340.1"/>
    <property type="molecule type" value="Genomic_DNA"/>
</dbReference>
<sequence length="137" mass="14804">MQFALAWSIALAATVLISPFTPALGGYLHYQLEPRDFPEVRVVAAWLFAAPFHAVRDGSLNVIDLATLDGIITFPSFHAAAAVLMGWRWLAVPLLRWPMLALNALMLISSVPVGGHYIVDVIAGSLLAILSIAAVLW</sequence>
<dbReference type="SUPFAM" id="SSF48317">
    <property type="entry name" value="Acid phosphatase/Vanadium-dependent haloperoxidase"/>
    <property type="match status" value="1"/>
</dbReference>